<organism evidence="2 3">
    <name type="scientific">Shewanella insulae</name>
    <dbReference type="NCBI Taxonomy" id="2681496"/>
    <lineage>
        <taxon>Bacteria</taxon>
        <taxon>Pseudomonadati</taxon>
        <taxon>Pseudomonadota</taxon>
        <taxon>Gammaproteobacteria</taxon>
        <taxon>Alteromonadales</taxon>
        <taxon>Shewanellaceae</taxon>
        <taxon>Shewanella</taxon>
    </lineage>
</organism>
<dbReference type="Pfam" id="PF04403">
    <property type="entry name" value="PqiA"/>
    <property type="match status" value="1"/>
</dbReference>
<feature type="transmembrane region" description="Helical" evidence="1">
    <location>
        <begin position="186"/>
        <end position="205"/>
    </location>
</feature>
<name>A0A6L7HST4_9GAMM</name>
<accession>A0A6L7HST4</accession>
<feature type="transmembrane region" description="Helical" evidence="1">
    <location>
        <begin position="108"/>
        <end position="137"/>
    </location>
</feature>
<dbReference type="InterPro" id="IPR007498">
    <property type="entry name" value="PqiA-like"/>
</dbReference>
<evidence type="ECO:0000256" key="1">
    <source>
        <dbReference type="SAM" id="Phobius"/>
    </source>
</evidence>
<protein>
    <submittedName>
        <fullName evidence="2">Paraquat-inducible protein A</fullName>
    </submittedName>
</protein>
<keyword evidence="1" id="KW-0812">Transmembrane</keyword>
<proteinExistence type="predicted"/>
<dbReference type="AlphaFoldDB" id="A0A6L7HST4"/>
<gene>
    <name evidence="2" type="ORF">GNT65_00560</name>
</gene>
<dbReference type="EMBL" id="WRPA01000001">
    <property type="protein sequence ID" value="MXR67183.1"/>
    <property type="molecule type" value="Genomic_DNA"/>
</dbReference>
<reference evidence="2 3" key="1">
    <citation type="submission" date="2019-12" db="EMBL/GenBank/DDBJ databases">
        <title>Shewanella insulae sp. nov., isolated from a tidal flat.</title>
        <authorList>
            <person name="Yoon J.-H."/>
        </authorList>
    </citation>
    <scope>NUCLEOTIDE SEQUENCE [LARGE SCALE GENOMIC DNA]</scope>
    <source>
        <strain evidence="2 3">JBTF-M18</strain>
    </source>
</reference>
<evidence type="ECO:0000313" key="3">
    <source>
        <dbReference type="Proteomes" id="UP000474778"/>
    </source>
</evidence>
<keyword evidence="3" id="KW-1185">Reference proteome</keyword>
<comment type="caution">
    <text evidence="2">The sequence shown here is derived from an EMBL/GenBank/DDBJ whole genome shotgun (WGS) entry which is preliminary data.</text>
</comment>
<evidence type="ECO:0000313" key="2">
    <source>
        <dbReference type="EMBL" id="MXR67183.1"/>
    </source>
</evidence>
<sequence length="220" mass="25029">MTLDDRKRPRTDMKTEVLDKSIVLCRACDLVVRKRALPTGVRALCPRCHTNLYDTPYCSVNGMLALCITALVLYFPANFFPVLEMHFLGSIRTTTIAGGAMAVASQGYWVVGIAVLVAAVIAPGLLIVSILTQVLIVKYRLRVPFFRNIYKKLLKQHSLLAQLSMLEIYMISIFVSVFQLSDYTDLYFGIGTFCFTMLFIMVIFMQREYDIEHMWSVLDE</sequence>
<keyword evidence="1" id="KW-1133">Transmembrane helix</keyword>
<keyword evidence="1" id="KW-0472">Membrane</keyword>
<feature type="transmembrane region" description="Helical" evidence="1">
    <location>
        <begin position="158"/>
        <end position="180"/>
    </location>
</feature>
<dbReference type="Proteomes" id="UP000474778">
    <property type="component" value="Unassembled WGS sequence"/>
</dbReference>
<feature type="transmembrane region" description="Helical" evidence="1">
    <location>
        <begin position="57"/>
        <end position="77"/>
    </location>
</feature>